<comment type="caution">
    <text evidence="2">The sequence shown here is derived from an EMBL/GenBank/DDBJ whole genome shotgun (WGS) entry which is preliminary data.</text>
</comment>
<gene>
    <name evidence="2" type="ORF">BLNAU_22701</name>
</gene>
<sequence>MMGMKTGEKMMKMRKTTKMEKETTILRKAHLETQTASLVSLFTPSRHFHQFSLLPTAHERSLLHSQHPDSPFISHHPTPTNEPTQFPHPSTPSSRPLPISWRVVWKLSGQQF</sequence>
<name>A0ABQ9WSC8_9EUKA</name>
<dbReference type="EMBL" id="JARBJD010000412">
    <property type="protein sequence ID" value="KAK2942390.1"/>
    <property type="molecule type" value="Genomic_DNA"/>
</dbReference>
<organism evidence="2 3">
    <name type="scientific">Blattamonas nauphoetae</name>
    <dbReference type="NCBI Taxonomy" id="2049346"/>
    <lineage>
        <taxon>Eukaryota</taxon>
        <taxon>Metamonada</taxon>
        <taxon>Preaxostyla</taxon>
        <taxon>Oxymonadida</taxon>
        <taxon>Blattamonas</taxon>
    </lineage>
</organism>
<reference evidence="2 3" key="1">
    <citation type="journal article" date="2022" name="bioRxiv">
        <title>Genomics of Preaxostyla Flagellates Illuminates Evolutionary Transitions and the Path Towards Mitochondrial Loss.</title>
        <authorList>
            <person name="Novak L.V.F."/>
            <person name="Treitli S.C."/>
            <person name="Pyrih J."/>
            <person name="Halakuc P."/>
            <person name="Pipaliya S.V."/>
            <person name="Vacek V."/>
            <person name="Brzon O."/>
            <person name="Soukal P."/>
            <person name="Eme L."/>
            <person name="Dacks J.B."/>
            <person name="Karnkowska A."/>
            <person name="Elias M."/>
            <person name="Hampl V."/>
        </authorList>
    </citation>
    <scope>NUCLEOTIDE SEQUENCE [LARGE SCALE GENOMIC DNA]</scope>
    <source>
        <strain evidence="2">NAU3</strain>
        <tissue evidence="2">Gut</tissue>
    </source>
</reference>
<feature type="region of interest" description="Disordered" evidence="1">
    <location>
        <begin position="64"/>
        <end position="95"/>
    </location>
</feature>
<accession>A0ABQ9WSC8</accession>
<evidence type="ECO:0000256" key="1">
    <source>
        <dbReference type="SAM" id="MobiDB-lite"/>
    </source>
</evidence>
<feature type="compositionally biased region" description="Polar residues" evidence="1">
    <location>
        <begin position="77"/>
        <end position="94"/>
    </location>
</feature>
<evidence type="ECO:0000313" key="2">
    <source>
        <dbReference type="EMBL" id="KAK2942390.1"/>
    </source>
</evidence>
<evidence type="ECO:0000313" key="3">
    <source>
        <dbReference type="Proteomes" id="UP001281761"/>
    </source>
</evidence>
<proteinExistence type="predicted"/>
<protein>
    <submittedName>
        <fullName evidence="2">Uncharacterized protein</fullName>
    </submittedName>
</protein>
<dbReference type="Proteomes" id="UP001281761">
    <property type="component" value="Unassembled WGS sequence"/>
</dbReference>
<keyword evidence="3" id="KW-1185">Reference proteome</keyword>